<feature type="domain" description="EAL" evidence="1">
    <location>
        <begin position="26"/>
        <end position="282"/>
    </location>
</feature>
<evidence type="ECO:0000313" key="2">
    <source>
        <dbReference type="EMBL" id="PLT31129.1"/>
    </source>
</evidence>
<dbReference type="AlphaFoldDB" id="A0A2N5M9V0"/>
<dbReference type="Proteomes" id="UP000234748">
    <property type="component" value="Unassembled WGS sequence"/>
</dbReference>
<dbReference type="Gene3D" id="3.20.20.450">
    <property type="entry name" value="EAL domain"/>
    <property type="match status" value="1"/>
</dbReference>
<dbReference type="PROSITE" id="PS50883">
    <property type="entry name" value="EAL"/>
    <property type="match status" value="1"/>
</dbReference>
<dbReference type="CDD" id="cd01948">
    <property type="entry name" value="EAL"/>
    <property type="match status" value="1"/>
</dbReference>
<evidence type="ECO:0000259" key="1">
    <source>
        <dbReference type="PROSITE" id="PS50883"/>
    </source>
</evidence>
<comment type="caution">
    <text evidence="2">The sequence shown here is derived from an EMBL/GenBank/DDBJ whole genome shotgun (WGS) entry which is preliminary data.</text>
</comment>
<dbReference type="PANTHER" id="PTHR33121:SF76">
    <property type="entry name" value="SIGNALING PROTEIN"/>
    <property type="match status" value="1"/>
</dbReference>
<dbReference type="OrthoDB" id="581425at2"/>
<reference evidence="2 3" key="1">
    <citation type="submission" date="2017-11" db="EMBL/GenBank/DDBJ databases">
        <title>Comparitive Functional Genomics of Dry Heat Resistant strains isolated from the Viking Spacecraft.</title>
        <authorList>
            <person name="Seuylemezian A."/>
            <person name="Cooper K."/>
            <person name="Vaishampayan P."/>
        </authorList>
    </citation>
    <scope>NUCLEOTIDE SEQUENCE [LARGE SCALE GENOMIC DNA]</scope>
    <source>
        <strain evidence="2 3">V1-29</strain>
    </source>
</reference>
<proteinExistence type="predicted"/>
<dbReference type="SMART" id="SM00052">
    <property type="entry name" value="EAL"/>
    <property type="match status" value="1"/>
</dbReference>
<sequence>MINNKIIDCLNYLSFLKSNRKLLYLEFKQNQELKRLIEPTAIQTVFQPILSLHTGGTVGYEILNRPPKTSLFPTTEKFYDFVGKSKDVMEVEYFLRDISLERYSEQARSFTAPTSNLLFINIQPQLLENPLYRSGKTLELLSKHGLSPKQIVLELTEKDAVIDYNSFVKVIKHYRQQGYRIAVDDAGTGYNSLKTLVYVKPEFIKLDKSLIRDIDKHSGQQQLVELLLDFALQSNTQVIAEGIENLAELEYLQKLGVHLGQGYALGKPLPILKEGTIPTSKLRTLYYA</sequence>
<name>A0A2N5M9V0_9BACI</name>
<dbReference type="InterPro" id="IPR001633">
    <property type="entry name" value="EAL_dom"/>
</dbReference>
<dbReference type="SUPFAM" id="SSF141868">
    <property type="entry name" value="EAL domain-like"/>
    <property type="match status" value="1"/>
</dbReference>
<accession>A0A2N5M9V0</accession>
<dbReference type="EMBL" id="PGUY01000012">
    <property type="protein sequence ID" value="PLT31129.1"/>
    <property type="molecule type" value="Genomic_DNA"/>
</dbReference>
<dbReference type="InterPro" id="IPR035919">
    <property type="entry name" value="EAL_sf"/>
</dbReference>
<organism evidence="2 3">
    <name type="scientific">Peribacillus deserti</name>
    <dbReference type="NCBI Taxonomy" id="673318"/>
    <lineage>
        <taxon>Bacteria</taxon>
        <taxon>Bacillati</taxon>
        <taxon>Bacillota</taxon>
        <taxon>Bacilli</taxon>
        <taxon>Bacillales</taxon>
        <taxon>Bacillaceae</taxon>
        <taxon>Peribacillus</taxon>
    </lineage>
</organism>
<dbReference type="RefSeq" id="WP_101640389.1">
    <property type="nucleotide sequence ID" value="NZ_PGUY01000012.1"/>
</dbReference>
<gene>
    <name evidence="2" type="ORF">CUU66_04005</name>
</gene>
<protein>
    <submittedName>
        <fullName evidence="2">EAL domain-containing protein</fullName>
    </submittedName>
</protein>
<dbReference type="InterPro" id="IPR050706">
    <property type="entry name" value="Cyclic-di-GMP_PDE-like"/>
</dbReference>
<dbReference type="PANTHER" id="PTHR33121">
    <property type="entry name" value="CYCLIC DI-GMP PHOSPHODIESTERASE PDEF"/>
    <property type="match status" value="1"/>
</dbReference>
<dbReference type="GO" id="GO:0071111">
    <property type="term" value="F:cyclic-guanylate-specific phosphodiesterase activity"/>
    <property type="evidence" value="ECO:0007669"/>
    <property type="project" value="InterPro"/>
</dbReference>
<dbReference type="Pfam" id="PF00563">
    <property type="entry name" value="EAL"/>
    <property type="match status" value="1"/>
</dbReference>
<keyword evidence="3" id="KW-1185">Reference proteome</keyword>
<evidence type="ECO:0000313" key="3">
    <source>
        <dbReference type="Proteomes" id="UP000234748"/>
    </source>
</evidence>